<dbReference type="CDD" id="cd02219">
    <property type="entry name" value="cupin_YjlB-like"/>
    <property type="match status" value="1"/>
</dbReference>
<name>A0ABS8UAC8_9GAMM</name>
<organism evidence="1 2">
    <name type="scientific">Luteimonas fraxinea</name>
    <dbReference type="NCBI Taxonomy" id="2901869"/>
    <lineage>
        <taxon>Bacteria</taxon>
        <taxon>Pseudomonadati</taxon>
        <taxon>Pseudomonadota</taxon>
        <taxon>Gammaproteobacteria</taxon>
        <taxon>Lysobacterales</taxon>
        <taxon>Lysobacteraceae</taxon>
        <taxon>Luteimonas</taxon>
    </lineage>
</organism>
<sequence length="159" mass="17335">MRIEHLVLGPNDWVPNNPSIAVRVYRGMRSADGHVPDAPAFERVFASHDWPPDWRGGVYDYHHYHSTAHEVLGVHACRARLEIGGPGGSVITLEAGDALLLPVGTGHRCIDADDAFRVVGAYPEGQDWDLQRDAPDAATRARIHALPAPPRDPVDGAPF</sequence>
<dbReference type="Gene3D" id="2.60.120.10">
    <property type="entry name" value="Jelly Rolls"/>
    <property type="match status" value="1"/>
</dbReference>
<dbReference type="PANTHER" id="PTHR36448:SF2">
    <property type="entry name" value="CUPIN TYPE-1 DOMAIN-CONTAINING PROTEIN"/>
    <property type="match status" value="1"/>
</dbReference>
<dbReference type="SUPFAM" id="SSF51182">
    <property type="entry name" value="RmlC-like cupins"/>
    <property type="match status" value="1"/>
</dbReference>
<reference evidence="1" key="2">
    <citation type="journal article" date="2022" name="Syst. Appl. Microbiol.">
        <title>Physiological and genomic characterisation of Luteimonas fraxinea sp. nov., a bacterial species associated with trees tolerant to ash dieback.</title>
        <authorList>
            <person name="Ulrich K."/>
            <person name="Becker R."/>
            <person name="Behrendt U."/>
            <person name="Kube M."/>
            <person name="Schneck V."/>
            <person name="Ulrich A."/>
        </authorList>
    </citation>
    <scope>NUCLEOTIDE SEQUENCE</scope>
    <source>
        <strain evidence="1">A1P009</strain>
    </source>
</reference>
<comment type="caution">
    <text evidence="1">The sequence shown here is derived from an EMBL/GenBank/DDBJ whole genome shotgun (WGS) entry which is preliminary data.</text>
</comment>
<dbReference type="InterPro" id="IPR014500">
    <property type="entry name" value="UCP019307_cupin"/>
</dbReference>
<protein>
    <submittedName>
        <fullName evidence="1">Cupin</fullName>
    </submittedName>
</protein>
<dbReference type="EMBL" id="JAJQKU010000001">
    <property type="protein sequence ID" value="MCD9095696.1"/>
    <property type="molecule type" value="Genomic_DNA"/>
</dbReference>
<dbReference type="PANTHER" id="PTHR36448">
    <property type="entry name" value="BLR7373 PROTEIN"/>
    <property type="match status" value="1"/>
</dbReference>
<dbReference type="RefSeq" id="WP_232134220.1">
    <property type="nucleotide sequence ID" value="NZ_CP089507.1"/>
</dbReference>
<reference evidence="1" key="1">
    <citation type="submission" date="2021-12" db="EMBL/GenBank/DDBJ databases">
        <authorList>
            <person name="Ulrich A."/>
        </authorList>
    </citation>
    <scope>NUCLEOTIDE SEQUENCE</scope>
    <source>
        <strain evidence="1">A1P009</strain>
    </source>
</reference>
<gene>
    <name evidence="1" type="ORF">LTT95_01895</name>
</gene>
<evidence type="ECO:0000313" key="1">
    <source>
        <dbReference type="EMBL" id="MCD9095696.1"/>
    </source>
</evidence>
<keyword evidence="2" id="KW-1185">Reference proteome</keyword>
<dbReference type="InterPro" id="IPR014710">
    <property type="entry name" value="RmlC-like_jellyroll"/>
</dbReference>
<dbReference type="InterPro" id="IPR011051">
    <property type="entry name" value="RmlC_Cupin_sf"/>
</dbReference>
<dbReference type="InterPro" id="IPR047121">
    <property type="entry name" value="YjiB-like"/>
</dbReference>
<proteinExistence type="predicted"/>
<dbReference type="Proteomes" id="UP001430360">
    <property type="component" value="Unassembled WGS sequence"/>
</dbReference>
<dbReference type="PIRSF" id="PIRSF019307">
    <property type="entry name" value="UCP019307"/>
    <property type="match status" value="1"/>
</dbReference>
<evidence type="ECO:0000313" key="2">
    <source>
        <dbReference type="Proteomes" id="UP001430360"/>
    </source>
</evidence>
<accession>A0ABS8UAC8</accession>